<proteinExistence type="predicted"/>
<dbReference type="AlphaFoldDB" id="A0A4Z2IVC5"/>
<keyword evidence="1" id="KW-0812">Transmembrane</keyword>
<evidence type="ECO:0000313" key="3">
    <source>
        <dbReference type="Proteomes" id="UP000314294"/>
    </source>
</evidence>
<name>A0A4Z2IVC5_9TELE</name>
<gene>
    <name evidence="2" type="ORF">EYF80_008507</name>
</gene>
<accession>A0A4Z2IVC5</accession>
<comment type="caution">
    <text evidence="2">The sequence shown here is derived from an EMBL/GenBank/DDBJ whole genome shotgun (WGS) entry which is preliminary data.</text>
</comment>
<organism evidence="2 3">
    <name type="scientific">Liparis tanakae</name>
    <name type="common">Tanaka's snailfish</name>
    <dbReference type="NCBI Taxonomy" id="230148"/>
    <lineage>
        <taxon>Eukaryota</taxon>
        <taxon>Metazoa</taxon>
        <taxon>Chordata</taxon>
        <taxon>Craniata</taxon>
        <taxon>Vertebrata</taxon>
        <taxon>Euteleostomi</taxon>
        <taxon>Actinopterygii</taxon>
        <taxon>Neopterygii</taxon>
        <taxon>Teleostei</taxon>
        <taxon>Neoteleostei</taxon>
        <taxon>Acanthomorphata</taxon>
        <taxon>Eupercaria</taxon>
        <taxon>Perciformes</taxon>
        <taxon>Cottioidei</taxon>
        <taxon>Cottales</taxon>
        <taxon>Liparidae</taxon>
        <taxon>Liparis</taxon>
    </lineage>
</organism>
<protein>
    <submittedName>
        <fullName evidence="2">Uncharacterized protein</fullName>
    </submittedName>
</protein>
<reference evidence="2 3" key="1">
    <citation type="submission" date="2019-03" db="EMBL/GenBank/DDBJ databases">
        <title>First draft genome of Liparis tanakae, snailfish: a comprehensive survey of snailfish specific genes.</title>
        <authorList>
            <person name="Kim W."/>
            <person name="Song I."/>
            <person name="Jeong J.-H."/>
            <person name="Kim D."/>
            <person name="Kim S."/>
            <person name="Ryu S."/>
            <person name="Song J.Y."/>
            <person name="Lee S.K."/>
        </authorList>
    </citation>
    <scope>NUCLEOTIDE SEQUENCE [LARGE SCALE GENOMIC DNA]</scope>
    <source>
        <tissue evidence="2">Muscle</tissue>
    </source>
</reference>
<keyword evidence="3" id="KW-1185">Reference proteome</keyword>
<keyword evidence="1" id="KW-1133">Transmembrane helix</keyword>
<sequence>MTGKKGWSCCRITPVPLEAQATPLFIRTPVLNSQQRMKSLSLCVILRASLCFVYVAGLVIGKCMLVHGAVRIPARRGGGVCDPRSIRTRPPLHAIPSLVFTLTLTPSLGKWMHPPSWQGTGSPLRVLPAVAAET</sequence>
<evidence type="ECO:0000313" key="2">
    <source>
        <dbReference type="EMBL" id="TNN81173.1"/>
    </source>
</evidence>
<keyword evidence="1" id="KW-0472">Membrane</keyword>
<evidence type="ECO:0000256" key="1">
    <source>
        <dbReference type="SAM" id="Phobius"/>
    </source>
</evidence>
<feature type="transmembrane region" description="Helical" evidence="1">
    <location>
        <begin position="39"/>
        <end position="61"/>
    </location>
</feature>
<dbReference type="EMBL" id="SRLO01000048">
    <property type="protein sequence ID" value="TNN81173.1"/>
    <property type="molecule type" value="Genomic_DNA"/>
</dbReference>
<dbReference type="Proteomes" id="UP000314294">
    <property type="component" value="Unassembled WGS sequence"/>
</dbReference>